<evidence type="ECO:0000256" key="7">
    <source>
        <dbReference type="ARBA" id="ARBA00049120"/>
    </source>
</evidence>
<name>A0A849KWQ9_9HYPH</name>
<dbReference type="GO" id="GO:0015667">
    <property type="term" value="F:site-specific DNA-methyltransferase (cytosine-N4-specific) activity"/>
    <property type="evidence" value="ECO:0007669"/>
    <property type="project" value="UniProtKB-EC"/>
</dbReference>
<dbReference type="InterPro" id="IPR017985">
    <property type="entry name" value="MeTrfase_CN4_CS"/>
</dbReference>
<keyword evidence="5" id="KW-0949">S-adenosyl-L-methionine</keyword>
<evidence type="ECO:0000313" key="8">
    <source>
        <dbReference type="EMBL" id="NNU61716.1"/>
    </source>
</evidence>
<evidence type="ECO:0000256" key="5">
    <source>
        <dbReference type="ARBA" id="ARBA00022691"/>
    </source>
</evidence>
<dbReference type="GO" id="GO:0003677">
    <property type="term" value="F:DNA binding"/>
    <property type="evidence" value="ECO:0007669"/>
    <property type="project" value="InterPro"/>
</dbReference>
<dbReference type="RefSeq" id="WP_171318490.1">
    <property type="nucleotide sequence ID" value="NZ_JABFCY010000010.1"/>
</dbReference>
<dbReference type="PROSITE" id="PS00093">
    <property type="entry name" value="N4_MTASE"/>
    <property type="match status" value="1"/>
</dbReference>
<dbReference type="EC" id="2.1.1.113" evidence="2"/>
<proteinExistence type="inferred from homology"/>
<comment type="similarity">
    <text evidence="1">Belongs to the N(4)/N(6)-methyltransferase family. N(4) subfamily.</text>
</comment>
<dbReference type="AlphaFoldDB" id="A0A849KWQ9"/>
<keyword evidence="3" id="KW-0489">Methyltransferase</keyword>
<dbReference type="EMBL" id="JABFCY010000010">
    <property type="protein sequence ID" value="NNU61716.1"/>
    <property type="molecule type" value="Genomic_DNA"/>
</dbReference>
<gene>
    <name evidence="8" type="ORF">HKX02_15890</name>
</gene>
<keyword evidence="9" id="KW-1185">Reference proteome</keyword>
<dbReference type="Proteomes" id="UP000574931">
    <property type="component" value="Unassembled WGS sequence"/>
</dbReference>
<protein>
    <recommendedName>
        <fullName evidence="2">site-specific DNA-methyltransferase (cytosine-N(4)-specific)</fullName>
        <ecNumber evidence="2">2.1.1.113</ecNumber>
    </recommendedName>
</protein>
<evidence type="ECO:0000256" key="2">
    <source>
        <dbReference type="ARBA" id="ARBA00012185"/>
    </source>
</evidence>
<accession>A0A849KWQ9</accession>
<comment type="caution">
    <text evidence="8">The sequence shown here is derived from an EMBL/GenBank/DDBJ whole genome shotgun (WGS) entry which is preliminary data.</text>
</comment>
<evidence type="ECO:0000256" key="1">
    <source>
        <dbReference type="ARBA" id="ARBA00010203"/>
    </source>
</evidence>
<dbReference type="InterPro" id="IPR029063">
    <property type="entry name" value="SAM-dependent_MTases_sf"/>
</dbReference>
<evidence type="ECO:0000256" key="3">
    <source>
        <dbReference type="ARBA" id="ARBA00022603"/>
    </source>
</evidence>
<evidence type="ECO:0000313" key="9">
    <source>
        <dbReference type="Proteomes" id="UP000574931"/>
    </source>
</evidence>
<dbReference type="Gene3D" id="3.40.50.150">
    <property type="entry name" value="Vaccinia Virus protein VP39"/>
    <property type="match status" value="2"/>
</dbReference>
<comment type="catalytic activity">
    <reaction evidence="7">
        <text>a 2'-deoxycytidine in DNA + S-adenosyl-L-methionine = an N(4)-methyl-2'-deoxycytidine in DNA + S-adenosyl-L-homocysteine + H(+)</text>
        <dbReference type="Rhea" id="RHEA:16857"/>
        <dbReference type="Rhea" id="RHEA-COMP:11369"/>
        <dbReference type="Rhea" id="RHEA-COMP:13674"/>
        <dbReference type="ChEBI" id="CHEBI:15378"/>
        <dbReference type="ChEBI" id="CHEBI:57856"/>
        <dbReference type="ChEBI" id="CHEBI:59789"/>
        <dbReference type="ChEBI" id="CHEBI:85452"/>
        <dbReference type="ChEBI" id="CHEBI:137933"/>
        <dbReference type="EC" id="2.1.1.113"/>
    </reaction>
</comment>
<organism evidence="8 9">
    <name type="scientific">Ochrobactrum soli</name>
    <dbReference type="NCBI Taxonomy" id="2448455"/>
    <lineage>
        <taxon>Bacteria</taxon>
        <taxon>Pseudomonadati</taxon>
        <taxon>Pseudomonadota</taxon>
        <taxon>Alphaproteobacteria</taxon>
        <taxon>Hyphomicrobiales</taxon>
        <taxon>Brucellaceae</taxon>
        <taxon>Brucella/Ochrobactrum group</taxon>
        <taxon>Ochrobactrum</taxon>
    </lineage>
</organism>
<dbReference type="GO" id="GO:0032259">
    <property type="term" value="P:methylation"/>
    <property type="evidence" value="ECO:0007669"/>
    <property type="project" value="UniProtKB-KW"/>
</dbReference>
<evidence type="ECO:0000256" key="6">
    <source>
        <dbReference type="ARBA" id="ARBA00022747"/>
    </source>
</evidence>
<reference evidence="8 9" key="1">
    <citation type="submission" date="2020-05" db="EMBL/GenBank/DDBJ databases">
        <title>Draft Genome Sequence of Ochrobactrum soli Isolated from Stable Fly Gut.</title>
        <authorList>
            <person name="Pileggi M.T."/>
            <person name="Vazhakkala L.J."/>
            <person name="Wong C.N."/>
        </authorList>
    </citation>
    <scope>NUCLEOTIDE SEQUENCE [LARGE SCALE GENOMIC DNA]</scope>
    <source>
        <strain evidence="8 9">MTP-C0764</strain>
    </source>
</reference>
<dbReference type="SUPFAM" id="SSF53335">
    <property type="entry name" value="S-adenosyl-L-methionine-dependent methyltransferases"/>
    <property type="match status" value="2"/>
</dbReference>
<keyword evidence="6" id="KW-0680">Restriction system</keyword>
<keyword evidence="4" id="KW-0808">Transferase</keyword>
<sequence length="456" mass="50897">MNIRVDQRTPDLFGKVDEAEYVDRLPPADQISNGDIFIIRNFESRYLTHKFHKYPGKFTPEVPRWALDNYLPEKASSVVLDPFLGSGTTLVEASMLPIEGFGVDVDPLARLIAKVKTTPINVDTLRRVISTVSSDIHTSKALGEIPSISTLNHWFTPDATLELSRILGVIDSYQDDPDIYDFLLVCFSAIIRRASNADNQTMKTYVSGTHPKIPESAIALFSAVISDYGQRLEKYGKLRNPSATTTIINCGDARNLSEIWSRDSLPPVDLAITSPPYIKSVDYVYNQMAELFWIGRRWGLETQPKQNEFKKKYMGNDRPGGGRTAFSGDAELSPSIERWLSQIAGKDPKLSCVARNYFVDTVKHFDTMAKLMNVGAHYVYVVGNSTLAGIAIPTHALVVQCALQSGFALKLCFGYEIRNKHMRFPRGRNGGQVAHDWVLTFELGGGNYGERKSSNE</sequence>
<dbReference type="GO" id="GO:0009307">
    <property type="term" value="P:DNA restriction-modification system"/>
    <property type="evidence" value="ECO:0007669"/>
    <property type="project" value="UniProtKB-KW"/>
</dbReference>
<evidence type="ECO:0000256" key="4">
    <source>
        <dbReference type="ARBA" id="ARBA00022679"/>
    </source>
</evidence>